<comment type="caution">
    <text evidence="1">The sequence shown here is derived from an EMBL/GenBank/DDBJ whole genome shotgun (WGS) entry which is preliminary data.</text>
</comment>
<organism evidence="1 2">
    <name type="scientific">Tumebacillus lipolyticus</name>
    <dbReference type="NCBI Taxonomy" id="1280370"/>
    <lineage>
        <taxon>Bacteria</taxon>
        <taxon>Bacillati</taxon>
        <taxon>Bacillota</taxon>
        <taxon>Bacilli</taxon>
        <taxon>Bacillales</taxon>
        <taxon>Alicyclobacillaceae</taxon>
        <taxon>Tumebacillus</taxon>
    </lineage>
</organism>
<protein>
    <submittedName>
        <fullName evidence="1">Uncharacterized protein</fullName>
    </submittedName>
</protein>
<dbReference type="RefSeq" id="WP_386049809.1">
    <property type="nucleotide sequence ID" value="NZ_JBHUIO010000025.1"/>
</dbReference>
<reference evidence="2" key="1">
    <citation type="journal article" date="2019" name="Int. J. Syst. Evol. Microbiol.">
        <title>The Global Catalogue of Microorganisms (GCM) 10K type strain sequencing project: providing services to taxonomists for standard genome sequencing and annotation.</title>
        <authorList>
            <consortium name="The Broad Institute Genomics Platform"/>
            <consortium name="The Broad Institute Genome Sequencing Center for Infectious Disease"/>
            <person name="Wu L."/>
            <person name="Ma J."/>
        </authorList>
    </citation>
    <scope>NUCLEOTIDE SEQUENCE [LARGE SCALE GENOMIC DNA]</scope>
    <source>
        <strain evidence="2">CGMCC 1.13574</strain>
    </source>
</reference>
<keyword evidence="2" id="KW-1185">Reference proteome</keyword>
<name>A0ABW5A479_9BACL</name>
<evidence type="ECO:0000313" key="1">
    <source>
        <dbReference type="EMBL" id="MFD2172424.1"/>
    </source>
</evidence>
<gene>
    <name evidence="1" type="ORF">ACFSOY_20990</name>
</gene>
<dbReference type="EMBL" id="JBHUIO010000025">
    <property type="protein sequence ID" value="MFD2172424.1"/>
    <property type="molecule type" value="Genomic_DNA"/>
</dbReference>
<sequence length="52" mass="5501">MTEEQLRKALSDSIDTNLRLTHALAIAIEFAPVHVQQKIADALGGASQEGAA</sequence>
<evidence type="ECO:0000313" key="2">
    <source>
        <dbReference type="Proteomes" id="UP001597343"/>
    </source>
</evidence>
<accession>A0ABW5A479</accession>
<dbReference type="Proteomes" id="UP001597343">
    <property type="component" value="Unassembled WGS sequence"/>
</dbReference>
<proteinExistence type="predicted"/>